<dbReference type="Pfam" id="PF02403">
    <property type="entry name" value="Seryl_tRNA_N"/>
    <property type="match status" value="1"/>
</dbReference>
<dbReference type="GO" id="GO:0005737">
    <property type="term" value="C:cytoplasm"/>
    <property type="evidence" value="ECO:0007669"/>
    <property type="project" value="UniProtKB-SubCell"/>
</dbReference>
<evidence type="ECO:0000256" key="6">
    <source>
        <dbReference type="ARBA" id="ARBA00022741"/>
    </source>
</evidence>
<dbReference type="PANTHER" id="PTHR43697">
    <property type="entry name" value="SERYL-TRNA SYNTHETASE"/>
    <property type="match status" value="1"/>
</dbReference>
<dbReference type="Proteomes" id="UP000231823">
    <property type="component" value="Chromosome"/>
</dbReference>
<comment type="catalytic activity">
    <reaction evidence="11 12">
        <text>tRNA(Ser) + L-serine + ATP = L-seryl-tRNA(Ser) + AMP + diphosphate + H(+)</text>
        <dbReference type="Rhea" id="RHEA:12292"/>
        <dbReference type="Rhea" id="RHEA-COMP:9669"/>
        <dbReference type="Rhea" id="RHEA-COMP:9703"/>
        <dbReference type="ChEBI" id="CHEBI:15378"/>
        <dbReference type="ChEBI" id="CHEBI:30616"/>
        <dbReference type="ChEBI" id="CHEBI:33019"/>
        <dbReference type="ChEBI" id="CHEBI:33384"/>
        <dbReference type="ChEBI" id="CHEBI:78442"/>
        <dbReference type="ChEBI" id="CHEBI:78533"/>
        <dbReference type="ChEBI" id="CHEBI:456215"/>
        <dbReference type="EC" id="6.1.1.11"/>
    </reaction>
</comment>
<feature type="coiled-coil region" evidence="15">
    <location>
        <begin position="35"/>
        <end position="99"/>
    </location>
</feature>
<feature type="binding site" evidence="13">
    <location>
        <position position="230"/>
    </location>
    <ligand>
        <name>L-serine</name>
        <dbReference type="ChEBI" id="CHEBI:33384"/>
    </ligand>
</feature>
<feature type="binding site" evidence="12">
    <location>
        <position position="383"/>
    </location>
    <ligand>
        <name>L-serine</name>
        <dbReference type="ChEBI" id="CHEBI:33384"/>
    </ligand>
</feature>
<dbReference type="Pfam" id="PF00587">
    <property type="entry name" value="tRNA-synt_2b"/>
    <property type="match status" value="1"/>
</dbReference>
<name>A0A2K8SCW8_9MOLU</name>
<reference evidence="17 18" key="1">
    <citation type="submission" date="2017-12" db="EMBL/GenBank/DDBJ databases">
        <title>Complete genome sequence of Spiroplasma floricola 23-6 (ATCC 29989).</title>
        <authorList>
            <person name="Tsai Y.-M."/>
            <person name="Wu P.-S."/>
            <person name="Lo W.-S."/>
            <person name="Kuo C.-H."/>
        </authorList>
    </citation>
    <scope>NUCLEOTIDE SEQUENCE [LARGE SCALE GENOMIC DNA]</scope>
    <source>
        <strain evidence="17 18">23-6</strain>
    </source>
</reference>
<evidence type="ECO:0000256" key="1">
    <source>
        <dbReference type="ARBA" id="ARBA00004496"/>
    </source>
</evidence>
<comment type="subunit">
    <text evidence="12">Homodimer. The tRNA molecule binds across the dimer.</text>
</comment>
<evidence type="ECO:0000256" key="11">
    <source>
        <dbReference type="ARBA" id="ARBA00048823"/>
    </source>
</evidence>
<dbReference type="SUPFAM" id="SSF55681">
    <property type="entry name" value="Class II aaRS and biotin synthetases"/>
    <property type="match status" value="1"/>
</dbReference>
<feature type="binding site" evidence="12">
    <location>
        <begin position="230"/>
        <end position="232"/>
    </location>
    <ligand>
        <name>L-serine</name>
        <dbReference type="ChEBI" id="CHEBI:33384"/>
    </ligand>
</feature>
<protein>
    <recommendedName>
        <fullName evidence="12">Serine--tRNA ligase</fullName>
        <ecNumber evidence="12">6.1.1.11</ecNumber>
    </recommendedName>
    <alternativeName>
        <fullName evidence="12">Seryl-tRNA synthetase</fullName>
        <shortName evidence="12">SerRS</shortName>
    </alternativeName>
    <alternativeName>
        <fullName evidence="12">Seryl-tRNA(Ser/Sec) synthetase</fullName>
    </alternativeName>
</protein>
<comment type="subcellular location">
    <subcellularLocation>
        <location evidence="1 12">Cytoplasm</location>
    </subcellularLocation>
</comment>
<feature type="binding site" evidence="12 13">
    <location>
        <position position="284"/>
    </location>
    <ligand>
        <name>L-serine</name>
        <dbReference type="ChEBI" id="CHEBI:33384"/>
    </ligand>
</feature>
<dbReference type="UniPathway" id="UPA00906">
    <property type="reaction ID" value="UER00895"/>
</dbReference>
<keyword evidence="5 12" id="KW-0436">Ligase</keyword>
<evidence type="ECO:0000256" key="12">
    <source>
        <dbReference type="HAMAP-Rule" id="MF_00176"/>
    </source>
</evidence>
<dbReference type="EC" id="6.1.1.11" evidence="12"/>
<evidence type="ECO:0000259" key="16">
    <source>
        <dbReference type="PROSITE" id="PS50862"/>
    </source>
</evidence>
<evidence type="ECO:0000256" key="5">
    <source>
        <dbReference type="ARBA" id="ARBA00022598"/>
    </source>
</evidence>
<feature type="binding site" evidence="13">
    <location>
        <position position="261"/>
    </location>
    <ligand>
        <name>L-serine</name>
        <dbReference type="ChEBI" id="CHEBI:33384"/>
    </ligand>
</feature>
<dbReference type="InterPro" id="IPR010978">
    <property type="entry name" value="tRNA-bd_arm"/>
</dbReference>
<dbReference type="InterPro" id="IPR045864">
    <property type="entry name" value="aa-tRNA-synth_II/BPL/LPL"/>
</dbReference>
<accession>A0A2K8SCW8</accession>
<keyword evidence="8 12" id="KW-0648">Protein biosynthesis</keyword>
<comment type="caution">
    <text evidence="12">Lacks conserved residue(s) required for the propagation of feature annotation.</text>
</comment>
<evidence type="ECO:0000256" key="10">
    <source>
        <dbReference type="ARBA" id="ARBA00047929"/>
    </source>
</evidence>
<dbReference type="GO" id="GO:0016260">
    <property type="term" value="P:selenocysteine biosynthetic process"/>
    <property type="evidence" value="ECO:0007669"/>
    <property type="project" value="UniProtKB-UniRule"/>
</dbReference>
<evidence type="ECO:0000256" key="15">
    <source>
        <dbReference type="SAM" id="Coils"/>
    </source>
</evidence>
<dbReference type="HAMAP" id="MF_00176">
    <property type="entry name" value="Ser_tRNA_synth_type1"/>
    <property type="match status" value="1"/>
</dbReference>
<dbReference type="InterPro" id="IPR033729">
    <property type="entry name" value="SerRS_core"/>
</dbReference>
<evidence type="ECO:0000256" key="3">
    <source>
        <dbReference type="ARBA" id="ARBA00010728"/>
    </source>
</evidence>
<dbReference type="InterPro" id="IPR002317">
    <property type="entry name" value="Ser-tRNA-ligase_type_1"/>
</dbReference>
<evidence type="ECO:0000256" key="2">
    <source>
        <dbReference type="ARBA" id="ARBA00005045"/>
    </source>
</evidence>
<comment type="function">
    <text evidence="12">Catalyzes the attachment of serine to tRNA(Ser). Is also able to aminoacylate tRNA(Sec) with serine, to form the misacylated tRNA L-seryl-tRNA(Sec), which will be further converted into selenocysteinyl-tRNA(Sec).</text>
</comment>
<comment type="catalytic activity">
    <reaction evidence="10 12">
        <text>tRNA(Sec) + L-serine + ATP = L-seryl-tRNA(Sec) + AMP + diphosphate + H(+)</text>
        <dbReference type="Rhea" id="RHEA:42580"/>
        <dbReference type="Rhea" id="RHEA-COMP:9742"/>
        <dbReference type="Rhea" id="RHEA-COMP:10128"/>
        <dbReference type="ChEBI" id="CHEBI:15378"/>
        <dbReference type="ChEBI" id="CHEBI:30616"/>
        <dbReference type="ChEBI" id="CHEBI:33019"/>
        <dbReference type="ChEBI" id="CHEBI:33384"/>
        <dbReference type="ChEBI" id="CHEBI:78442"/>
        <dbReference type="ChEBI" id="CHEBI:78533"/>
        <dbReference type="ChEBI" id="CHEBI:456215"/>
        <dbReference type="EC" id="6.1.1.11"/>
    </reaction>
</comment>
<evidence type="ECO:0000256" key="8">
    <source>
        <dbReference type="ARBA" id="ARBA00022917"/>
    </source>
</evidence>
<dbReference type="NCBIfam" id="TIGR00414">
    <property type="entry name" value="serS"/>
    <property type="match status" value="1"/>
</dbReference>
<dbReference type="GO" id="GO:0004828">
    <property type="term" value="F:serine-tRNA ligase activity"/>
    <property type="evidence" value="ECO:0007669"/>
    <property type="project" value="UniProtKB-UniRule"/>
</dbReference>
<dbReference type="CDD" id="cd00770">
    <property type="entry name" value="SerRS_core"/>
    <property type="match status" value="1"/>
</dbReference>
<dbReference type="PROSITE" id="PS50862">
    <property type="entry name" value="AA_TRNA_LIGASE_II"/>
    <property type="match status" value="1"/>
</dbReference>
<dbReference type="InterPro" id="IPR015866">
    <property type="entry name" value="Ser-tRNA-synth_1_N"/>
</dbReference>
<dbReference type="RefSeq" id="WP_100916064.1">
    <property type="nucleotide sequence ID" value="NZ_CP025057.1"/>
</dbReference>
<feature type="binding site" evidence="12 14">
    <location>
        <begin position="348"/>
        <end position="351"/>
    </location>
    <ligand>
        <name>ATP</name>
        <dbReference type="ChEBI" id="CHEBI:30616"/>
    </ligand>
</feature>
<feature type="binding site" evidence="13">
    <location>
        <position position="381"/>
    </location>
    <ligand>
        <name>L-serine</name>
        <dbReference type="ChEBI" id="CHEBI:33384"/>
    </ligand>
</feature>
<dbReference type="Gene3D" id="1.10.287.40">
    <property type="entry name" value="Serine-tRNA synthetase, tRNA binding domain"/>
    <property type="match status" value="1"/>
</dbReference>
<comment type="pathway">
    <text evidence="2 12">Aminoacyl-tRNA biosynthesis; selenocysteinyl-tRNA(Sec) biosynthesis; L-seryl-tRNA(Sec) from L-serine and tRNA(Sec): step 1/1.</text>
</comment>
<keyword evidence="7 12" id="KW-0067">ATP-binding</keyword>
<dbReference type="InterPro" id="IPR002314">
    <property type="entry name" value="aa-tRNA-synt_IIb"/>
</dbReference>
<organism evidence="17 18">
    <name type="scientific">Spiroplasma floricola 23-6</name>
    <dbReference type="NCBI Taxonomy" id="1336749"/>
    <lineage>
        <taxon>Bacteria</taxon>
        <taxon>Bacillati</taxon>
        <taxon>Mycoplasmatota</taxon>
        <taxon>Mollicutes</taxon>
        <taxon>Entomoplasmatales</taxon>
        <taxon>Spiroplasmataceae</taxon>
        <taxon>Spiroplasma</taxon>
    </lineage>
</organism>
<gene>
    <name evidence="12 17" type="primary">serS</name>
    <name evidence="17" type="ORF">SFLOR_v1c00050</name>
</gene>
<dbReference type="SUPFAM" id="SSF46589">
    <property type="entry name" value="tRNA-binding arm"/>
    <property type="match status" value="1"/>
</dbReference>
<dbReference type="EMBL" id="CP025057">
    <property type="protein sequence ID" value="AUB31068.1"/>
    <property type="molecule type" value="Genomic_DNA"/>
</dbReference>
<evidence type="ECO:0000256" key="7">
    <source>
        <dbReference type="ARBA" id="ARBA00022840"/>
    </source>
</evidence>
<evidence type="ECO:0000256" key="14">
    <source>
        <dbReference type="PIRSR" id="PIRSR001529-2"/>
    </source>
</evidence>
<dbReference type="AlphaFoldDB" id="A0A2K8SCW8"/>
<dbReference type="OrthoDB" id="9804647at2"/>
<evidence type="ECO:0000256" key="13">
    <source>
        <dbReference type="PIRSR" id="PIRSR001529-1"/>
    </source>
</evidence>
<dbReference type="KEGG" id="sfz:SFLOR_v1c00050"/>
<dbReference type="InterPro" id="IPR006195">
    <property type="entry name" value="aa-tRNA-synth_II"/>
</dbReference>
<keyword evidence="18" id="KW-1185">Reference proteome</keyword>
<dbReference type="Gene3D" id="3.30.930.10">
    <property type="entry name" value="Bira Bifunctional Protein, Domain 2"/>
    <property type="match status" value="1"/>
</dbReference>
<comment type="domain">
    <text evidence="12">Consists of two distinct domains, a catalytic core and a N-terminal extension that is involved in tRNA binding.</text>
</comment>
<evidence type="ECO:0000256" key="9">
    <source>
        <dbReference type="ARBA" id="ARBA00023146"/>
    </source>
</evidence>
<evidence type="ECO:0000256" key="4">
    <source>
        <dbReference type="ARBA" id="ARBA00022490"/>
    </source>
</evidence>
<proteinExistence type="inferred from homology"/>
<dbReference type="PRINTS" id="PR00981">
    <property type="entry name" value="TRNASYNTHSER"/>
</dbReference>
<dbReference type="PIRSF" id="PIRSF001529">
    <property type="entry name" value="Ser-tRNA-synth_IIa"/>
    <property type="match status" value="1"/>
</dbReference>
<keyword evidence="15" id="KW-0175">Coiled coil</keyword>
<dbReference type="InterPro" id="IPR042103">
    <property type="entry name" value="SerRS_1_N_sf"/>
</dbReference>
<feature type="binding site" evidence="12 14">
    <location>
        <begin position="261"/>
        <end position="263"/>
    </location>
    <ligand>
        <name>ATP</name>
        <dbReference type="ChEBI" id="CHEBI:30616"/>
    </ligand>
</feature>
<keyword evidence="6 12" id="KW-0547">Nucleotide-binding</keyword>
<evidence type="ECO:0000313" key="17">
    <source>
        <dbReference type="EMBL" id="AUB31068.1"/>
    </source>
</evidence>
<dbReference type="PANTHER" id="PTHR43697:SF1">
    <property type="entry name" value="SERINE--TRNA LIGASE"/>
    <property type="match status" value="1"/>
</dbReference>
<keyword evidence="4 12" id="KW-0963">Cytoplasm</keyword>
<feature type="domain" description="Aminoacyl-transfer RNA synthetases class-II family profile" evidence="16">
    <location>
        <begin position="174"/>
        <end position="407"/>
    </location>
</feature>
<sequence length="421" mass="48740">MLDINKIENDFEKICLDLSKRNKNFKKEMDEILKLNQLRKKITFEVEELKSQKNKISKDIGVFIKDNNQKEVEKLKNTISEISIKIEKLDANLKEVKDDLNLKLSYIPNIPNENIPLGKDDEENVEIKKWSSKELKVGGEAHWEIASKLGLVDFELGSKLSGSRFVVYTDKGAKMIRALTDVLITRHTQNGYKEMWLPLIVNKENMYGTGQLPKFEEDAYKIEEQYLIPTSEVPLTNTVRDKILDKKDLPLYLTSFTQCFRKEAGSAGRDTKGMIRLHQFNKVEMVKITDSNSSYEELEKMLLDAENCLQLFNLPYRVVELCGGDIGFSSAKTYDLEVWFPNQNKYREISSCSNCLDFQARRIMARYKTDEGKNEYVHTLNGSGLAVDRLFAAIIENYYDGEKLIIPDILRPYFNNLEFIK</sequence>
<evidence type="ECO:0000313" key="18">
    <source>
        <dbReference type="Proteomes" id="UP000231823"/>
    </source>
</evidence>
<dbReference type="GO" id="GO:0006434">
    <property type="term" value="P:seryl-tRNA aminoacylation"/>
    <property type="evidence" value="ECO:0007669"/>
    <property type="project" value="UniProtKB-UniRule"/>
</dbReference>
<comment type="similarity">
    <text evidence="3 12">Belongs to the class-II aminoacyl-tRNA synthetase family. Type-1 seryl-tRNA synthetase subfamily.</text>
</comment>
<keyword evidence="9 12" id="KW-0030">Aminoacyl-tRNA synthetase</keyword>
<dbReference type="GO" id="GO:0005524">
    <property type="term" value="F:ATP binding"/>
    <property type="evidence" value="ECO:0007669"/>
    <property type="project" value="UniProtKB-UniRule"/>
</dbReference>